<evidence type="ECO:0000313" key="1">
    <source>
        <dbReference type="EMBL" id="HIT99016.1"/>
    </source>
</evidence>
<gene>
    <name evidence="1" type="ORF">IAD12_02040</name>
</gene>
<dbReference type="EMBL" id="DVLX01000026">
    <property type="protein sequence ID" value="HIT99016.1"/>
    <property type="molecule type" value="Genomic_DNA"/>
</dbReference>
<protein>
    <submittedName>
        <fullName evidence="1">DUF3842 family protein</fullName>
    </submittedName>
</protein>
<comment type="caution">
    <text evidence="1">The sequence shown here is derived from an EMBL/GenBank/DDBJ whole genome shotgun (WGS) entry which is preliminary data.</text>
</comment>
<dbReference type="InterPro" id="IPR024208">
    <property type="entry name" value="DUF3842"/>
</dbReference>
<dbReference type="AlphaFoldDB" id="A0A9D1HBM0"/>
<name>A0A9D1HBM0_9FIRM</name>
<reference evidence="1" key="1">
    <citation type="submission" date="2020-10" db="EMBL/GenBank/DDBJ databases">
        <authorList>
            <person name="Gilroy R."/>
        </authorList>
    </citation>
    <scope>NUCLEOTIDE SEQUENCE</scope>
    <source>
        <strain evidence="1">CHK176-22527</strain>
    </source>
</reference>
<accession>A0A9D1HBM0</accession>
<proteinExistence type="predicted"/>
<sequence length="139" mass="14373">MTILIIDAQGGGLGRQLVLAIKQNIPDARIFAVGTNSVATTAMLKAGADEAATGENAVAVGCRRADIITGPVGIVISDSLSGEITPRIALSVSRSSATRILIPFNNCDNIIAGVADLSMGKLIQNAISEIKKLTESRDK</sequence>
<reference evidence="1" key="2">
    <citation type="journal article" date="2021" name="PeerJ">
        <title>Extensive microbial diversity within the chicken gut microbiome revealed by metagenomics and culture.</title>
        <authorList>
            <person name="Gilroy R."/>
            <person name="Ravi A."/>
            <person name="Getino M."/>
            <person name="Pursley I."/>
            <person name="Horton D.L."/>
            <person name="Alikhan N.F."/>
            <person name="Baker D."/>
            <person name="Gharbi K."/>
            <person name="Hall N."/>
            <person name="Watson M."/>
            <person name="Adriaenssens E.M."/>
            <person name="Foster-Nyarko E."/>
            <person name="Jarju S."/>
            <person name="Secka A."/>
            <person name="Antonio M."/>
            <person name="Oren A."/>
            <person name="Chaudhuri R.R."/>
            <person name="La Ragione R."/>
            <person name="Hildebrand F."/>
            <person name="Pallen M.J."/>
        </authorList>
    </citation>
    <scope>NUCLEOTIDE SEQUENCE</scope>
    <source>
        <strain evidence="1">CHK176-22527</strain>
    </source>
</reference>
<dbReference type="Proteomes" id="UP000824159">
    <property type="component" value="Unassembled WGS sequence"/>
</dbReference>
<evidence type="ECO:0000313" key="2">
    <source>
        <dbReference type="Proteomes" id="UP000824159"/>
    </source>
</evidence>
<dbReference type="Pfam" id="PF12953">
    <property type="entry name" value="DUF3842"/>
    <property type="match status" value="1"/>
</dbReference>
<organism evidence="1 2">
    <name type="scientific">Candidatus Allocopromorpha excrementavium</name>
    <dbReference type="NCBI Taxonomy" id="2840741"/>
    <lineage>
        <taxon>Bacteria</taxon>
        <taxon>Bacillati</taxon>
        <taxon>Bacillota</taxon>
        <taxon>Clostridia</taxon>
        <taxon>Eubacteriales</taxon>
        <taxon>Eubacteriaceae</taxon>
        <taxon>Eubacteriaceae incertae sedis</taxon>
        <taxon>Candidatus Allocopromorpha</taxon>
    </lineage>
</organism>